<dbReference type="PANTHER" id="PTHR36842">
    <property type="entry name" value="PROTEIN TOLB HOMOLOG"/>
    <property type="match status" value="1"/>
</dbReference>
<evidence type="ECO:0000313" key="2">
    <source>
        <dbReference type="Proteomes" id="UP001549104"/>
    </source>
</evidence>
<dbReference type="InterPro" id="IPR011042">
    <property type="entry name" value="6-blade_b-propeller_TolB-like"/>
</dbReference>
<accession>A0ABV2K731</accession>
<gene>
    <name evidence="1" type="ORF">ABIC55_001968</name>
</gene>
<comment type="caution">
    <text evidence="1">The sequence shown here is derived from an EMBL/GenBank/DDBJ whole genome shotgun (WGS) entry which is preliminary data.</text>
</comment>
<proteinExistence type="predicted"/>
<evidence type="ECO:0008006" key="3">
    <source>
        <dbReference type="Google" id="ProtNLM"/>
    </source>
</evidence>
<protein>
    <recommendedName>
        <fullName evidence="3">TolB domain-containing protein</fullName>
    </recommendedName>
</protein>
<dbReference type="SUPFAM" id="SSF82171">
    <property type="entry name" value="DPP6 N-terminal domain-like"/>
    <property type="match status" value="1"/>
</dbReference>
<sequence length="379" mass="43086">MKIDDKEEVLTVEKATYPYPPLWSFDGNLLLYQKEVEELVNEHKQTSNQLWVYDMKTKKHSKIFYDGRNPKWSPTENIVAFSDGGVLNVSDFKKFYNIALGVNDYEWQPDGKGFIASSSASLRPDGWTNPVLYTISIANGYQNIGNLTKNATEFFVIPKEVVKDDVKVPSINAESFAYSSDKQWISFFVTPTASWAMDSDMLCVISVDGKEFEVLDEVIWAFTPKWAYSENLLGYIAGGGRIVFGFKNKNLKVTEISTYHSINLTPKNYAEMDFSWVNDSSLIVSRVKESEWSNDAEKRPKASLYFLTLAGQKQLKITTPPKNKGDYKPEYLPSIDKITWLRKSDFVSAKGDLWVADIDGGNANLWIRDIGLYTFSPSE</sequence>
<dbReference type="PANTHER" id="PTHR36842:SF1">
    <property type="entry name" value="PROTEIN TOLB"/>
    <property type="match status" value="1"/>
</dbReference>
<keyword evidence="2" id="KW-1185">Reference proteome</keyword>
<dbReference type="Proteomes" id="UP001549104">
    <property type="component" value="Unassembled WGS sequence"/>
</dbReference>
<reference evidence="1 2" key="1">
    <citation type="submission" date="2024-06" db="EMBL/GenBank/DDBJ databases">
        <title>Sorghum-associated microbial communities from plants grown in Nebraska, USA.</title>
        <authorList>
            <person name="Schachtman D."/>
        </authorList>
    </citation>
    <scope>NUCLEOTIDE SEQUENCE [LARGE SCALE GENOMIC DNA]</scope>
    <source>
        <strain evidence="1 2">1288</strain>
    </source>
</reference>
<dbReference type="RefSeq" id="WP_354312990.1">
    <property type="nucleotide sequence ID" value="NZ_JBEPME010000002.1"/>
</dbReference>
<evidence type="ECO:0000313" key="1">
    <source>
        <dbReference type="EMBL" id="MET3656881.1"/>
    </source>
</evidence>
<name>A0ABV2K731_SPOPS</name>
<dbReference type="EMBL" id="JBEPME010000002">
    <property type="protein sequence ID" value="MET3656881.1"/>
    <property type="molecule type" value="Genomic_DNA"/>
</dbReference>
<organism evidence="1 2">
    <name type="scientific">Sporosarcina psychrophila</name>
    <name type="common">Bacillus psychrophilus</name>
    <dbReference type="NCBI Taxonomy" id="1476"/>
    <lineage>
        <taxon>Bacteria</taxon>
        <taxon>Bacillati</taxon>
        <taxon>Bacillota</taxon>
        <taxon>Bacilli</taxon>
        <taxon>Bacillales</taxon>
        <taxon>Caryophanaceae</taxon>
        <taxon>Sporosarcina</taxon>
    </lineage>
</organism>
<dbReference type="Gene3D" id="2.120.10.30">
    <property type="entry name" value="TolB, C-terminal domain"/>
    <property type="match status" value="1"/>
</dbReference>